<organism evidence="4 5">
    <name type="scientific">Syntrophobotulus glycolicus (strain DSM 8271 / FlGlyR)</name>
    <dbReference type="NCBI Taxonomy" id="645991"/>
    <lineage>
        <taxon>Bacteria</taxon>
        <taxon>Bacillati</taxon>
        <taxon>Bacillota</taxon>
        <taxon>Clostridia</taxon>
        <taxon>Eubacteriales</taxon>
        <taxon>Desulfitobacteriaceae</taxon>
        <taxon>Syntrophobotulus</taxon>
    </lineage>
</organism>
<feature type="domain" description="Sporulation stage II protein D amidase enhancer LytB N-terminal" evidence="3">
    <location>
        <begin position="135"/>
        <end position="221"/>
    </location>
</feature>
<dbReference type="AlphaFoldDB" id="F0T266"/>
<dbReference type="InterPro" id="IPR013486">
    <property type="entry name" value="SpoIID/LytB"/>
</dbReference>
<dbReference type="NCBIfam" id="TIGR02669">
    <property type="entry name" value="SpoIID_LytB"/>
    <property type="match status" value="1"/>
</dbReference>
<feature type="chain" id="PRO_5003261116" evidence="2">
    <location>
        <begin position="34"/>
        <end position="456"/>
    </location>
</feature>
<evidence type="ECO:0000256" key="1">
    <source>
        <dbReference type="SAM" id="MobiDB-lite"/>
    </source>
</evidence>
<evidence type="ECO:0000259" key="3">
    <source>
        <dbReference type="Pfam" id="PF08486"/>
    </source>
</evidence>
<dbReference type="KEGG" id="sgy:Sgly_2119"/>
<dbReference type="OrthoDB" id="9794671at2"/>
<dbReference type="Proteomes" id="UP000007488">
    <property type="component" value="Chromosome"/>
</dbReference>
<feature type="signal peptide" evidence="2">
    <location>
        <begin position="1"/>
        <end position="33"/>
    </location>
</feature>
<keyword evidence="2" id="KW-0732">Signal</keyword>
<sequence>MEAFMQRLSVQQMAKLIIVLAAAIFLTSPAACSAQNVSVRLVWNYPDAKWLEVKCLQGEYTFVCNGRSQTVNSGDKIQIGQSGLVQYININHKPEVLQSAKIELKNLQGVFQVREPGKSWKSFRGSLEITREKLSWKLTNTLDREDYLKGVVPAEMSNAWADKGMEALKAQAVTARTYLVKNMDRSGYITDSPNIHQAYKGRSAEGRASEAVAATSGEILVDEKSGQPISVFYSAHNGGHTEVTENVWSNHDSHYESYADPYSRGIGGFTDSWFFLISAENLGKTYGLAPIKSVTLEKYDSGRVAQVQLKDWLGAGKTVKGSQFVNQFYPFDKDISREAFLGRLFTVSYLPAESSHAQGIIGLGEDRIKNRMTGDDNQAAKNSDREKNGPRLGYIKNSNEGISDTLSSFGIFKFQGSGWGHGVGMSQWGAYNMAINGLTYQDILGFYYKQMNIRKE</sequence>
<keyword evidence="5" id="KW-1185">Reference proteome</keyword>
<dbReference type="Pfam" id="PF08486">
    <property type="entry name" value="SpoIID"/>
    <property type="match status" value="1"/>
</dbReference>
<protein>
    <submittedName>
        <fullName evidence="4">SpoIID/LytB domain protein</fullName>
    </submittedName>
</protein>
<dbReference type="STRING" id="645991.Sgly_2119"/>
<evidence type="ECO:0000313" key="4">
    <source>
        <dbReference type="EMBL" id="ADY56410.1"/>
    </source>
</evidence>
<feature type="region of interest" description="Disordered" evidence="1">
    <location>
        <begin position="371"/>
        <end position="392"/>
    </location>
</feature>
<dbReference type="eggNOG" id="COG2385">
    <property type="taxonomic scope" value="Bacteria"/>
</dbReference>
<evidence type="ECO:0000256" key="2">
    <source>
        <dbReference type="SAM" id="SignalP"/>
    </source>
</evidence>
<name>F0T266_SYNGF</name>
<accession>F0T266</accession>
<dbReference type="EMBL" id="CP002547">
    <property type="protein sequence ID" value="ADY56410.1"/>
    <property type="molecule type" value="Genomic_DNA"/>
</dbReference>
<proteinExistence type="predicted"/>
<dbReference type="HOGENOM" id="CLU_021203_3_2_9"/>
<evidence type="ECO:0000313" key="5">
    <source>
        <dbReference type="Proteomes" id="UP000007488"/>
    </source>
</evidence>
<dbReference type="InterPro" id="IPR013693">
    <property type="entry name" value="SpoIID/LytB_N"/>
</dbReference>
<dbReference type="GO" id="GO:0030435">
    <property type="term" value="P:sporulation resulting in formation of a cellular spore"/>
    <property type="evidence" value="ECO:0007669"/>
    <property type="project" value="InterPro"/>
</dbReference>
<reference evidence="4 5" key="1">
    <citation type="journal article" date="2011" name="Stand. Genomic Sci.">
        <title>Complete genome sequence of Syntrophobotulus glycolicus type strain (FlGlyR).</title>
        <authorList>
            <person name="Han C."/>
            <person name="Mwirichia R."/>
            <person name="Chertkov O."/>
            <person name="Held B."/>
            <person name="Lapidus A."/>
            <person name="Nolan M."/>
            <person name="Lucas S."/>
            <person name="Hammon N."/>
            <person name="Deshpande S."/>
            <person name="Cheng J.F."/>
            <person name="Tapia R."/>
            <person name="Goodwin L."/>
            <person name="Pitluck S."/>
            <person name="Huntemann M."/>
            <person name="Liolios K."/>
            <person name="Ivanova N."/>
            <person name="Pagani I."/>
            <person name="Mavromatis K."/>
            <person name="Ovchinikova G."/>
            <person name="Pati A."/>
            <person name="Chen A."/>
            <person name="Palaniappan K."/>
            <person name="Land M."/>
            <person name="Hauser L."/>
            <person name="Brambilla E.M."/>
            <person name="Rohde M."/>
            <person name="Spring S."/>
            <person name="Sikorski J."/>
            <person name="Goker M."/>
            <person name="Woyke T."/>
            <person name="Bristow J."/>
            <person name="Eisen J.A."/>
            <person name="Markowitz V."/>
            <person name="Hugenholtz P."/>
            <person name="Kyrpides N.C."/>
            <person name="Klenk H.P."/>
            <person name="Detter J.C."/>
        </authorList>
    </citation>
    <scope>NUCLEOTIDE SEQUENCE [LARGE SCALE GENOMIC DNA]</scope>
    <source>
        <strain evidence="5">DSM 8271 / FlGlyR</strain>
    </source>
</reference>
<gene>
    <name evidence="4" type="ordered locus">Sgly_2119</name>
</gene>
<reference evidence="5" key="2">
    <citation type="submission" date="2011-02" db="EMBL/GenBank/DDBJ databases">
        <title>The complete genome of Syntrophobotulus glycolicus DSM 8271.</title>
        <authorList>
            <person name="Lucas S."/>
            <person name="Copeland A."/>
            <person name="Lapidus A."/>
            <person name="Bruce D."/>
            <person name="Goodwin L."/>
            <person name="Pitluck S."/>
            <person name="Kyrpides N."/>
            <person name="Mavromatis K."/>
            <person name="Pagani I."/>
            <person name="Ivanova N."/>
            <person name="Mikhailova N."/>
            <person name="Chertkov O."/>
            <person name="Held B."/>
            <person name="Detter J.C."/>
            <person name="Tapia R."/>
            <person name="Han C."/>
            <person name="Land M."/>
            <person name="Hauser L."/>
            <person name="Markowitz V."/>
            <person name="Cheng J.-F."/>
            <person name="Hugenholtz P."/>
            <person name="Woyke T."/>
            <person name="Wu D."/>
            <person name="Spring S."/>
            <person name="Schroeder M."/>
            <person name="Brambilla E."/>
            <person name="Klenk H.-P."/>
            <person name="Eisen J.A."/>
        </authorList>
    </citation>
    <scope>NUCLEOTIDE SEQUENCE [LARGE SCALE GENOMIC DNA]</scope>
    <source>
        <strain evidence="5">DSM 8271 / FlGlyR</strain>
    </source>
</reference>